<evidence type="ECO:0008006" key="3">
    <source>
        <dbReference type="Google" id="ProtNLM"/>
    </source>
</evidence>
<sequence>MKKDIDIPKTEGIAIAVVREWNEEFLSQDWNAYILNQRTDLIEMVLVVTKGYDVELKTSTMRHAIKEILPNSYAKIELMQEDVLELNNEFYVTFFAEGKLFEKKFVFRKNTINDRALQDIPFMDARGVLMK</sequence>
<evidence type="ECO:0000313" key="1">
    <source>
        <dbReference type="EMBL" id="EID76630.1"/>
    </source>
</evidence>
<gene>
    <name evidence="1" type="ORF">W5A_01365</name>
</gene>
<proteinExistence type="predicted"/>
<dbReference type="STRING" id="946077.W5A_01365"/>
<dbReference type="Proteomes" id="UP000005938">
    <property type="component" value="Unassembled WGS sequence"/>
</dbReference>
<accession>I0WJR4</accession>
<dbReference type="AlphaFoldDB" id="I0WJR4"/>
<dbReference type="OrthoDB" id="953239at2"/>
<dbReference type="EMBL" id="AJJU01000002">
    <property type="protein sequence ID" value="EID76630.1"/>
    <property type="molecule type" value="Genomic_DNA"/>
</dbReference>
<name>I0WJR4_9FLAO</name>
<keyword evidence="2" id="KW-1185">Reference proteome</keyword>
<reference evidence="1 2" key="1">
    <citation type="journal article" date="2012" name="J. Bacteriol.">
        <title>Genome Sequence of the Halotolerant Bacterium Imtechella halotolerans K1T.</title>
        <authorList>
            <person name="Kumar S."/>
            <person name="Vikram S."/>
            <person name="Subramanian S."/>
            <person name="Raghava G.P."/>
            <person name="Pinnaka A.K."/>
        </authorList>
    </citation>
    <scope>NUCLEOTIDE SEQUENCE [LARGE SCALE GENOMIC DNA]</scope>
    <source>
        <strain evidence="1 2">K1</strain>
    </source>
</reference>
<evidence type="ECO:0000313" key="2">
    <source>
        <dbReference type="Proteomes" id="UP000005938"/>
    </source>
</evidence>
<organism evidence="1 2">
    <name type="scientific">Imtechella halotolerans K1</name>
    <dbReference type="NCBI Taxonomy" id="946077"/>
    <lineage>
        <taxon>Bacteria</taxon>
        <taxon>Pseudomonadati</taxon>
        <taxon>Bacteroidota</taxon>
        <taxon>Flavobacteriia</taxon>
        <taxon>Flavobacteriales</taxon>
        <taxon>Flavobacteriaceae</taxon>
        <taxon>Imtechella</taxon>
    </lineage>
</organism>
<comment type="caution">
    <text evidence="1">The sequence shown here is derived from an EMBL/GenBank/DDBJ whole genome shotgun (WGS) entry which is preliminary data.</text>
</comment>
<dbReference type="eggNOG" id="ENOG50316WB">
    <property type="taxonomic scope" value="Bacteria"/>
</dbReference>
<protein>
    <recommendedName>
        <fullName evidence="3">Phenylalanyl-tRNA synthetase subunit alpha</fullName>
    </recommendedName>
</protein>
<dbReference type="RefSeq" id="WP_008236623.1">
    <property type="nucleotide sequence ID" value="NZ_AJJU01000002.1"/>
</dbReference>